<proteinExistence type="predicted"/>
<feature type="domain" description="TssC1 N-terminal" evidence="1">
    <location>
        <begin position="184"/>
        <end position="307"/>
    </location>
</feature>
<dbReference type="Proteomes" id="UP001524499">
    <property type="component" value="Unassembled WGS sequence"/>
</dbReference>
<dbReference type="InterPro" id="IPR044031">
    <property type="entry name" value="TssC1_N"/>
</dbReference>
<comment type="caution">
    <text evidence="2">The sequence shown here is derived from an EMBL/GenBank/DDBJ whole genome shotgun (WGS) entry which is preliminary data.</text>
</comment>
<evidence type="ECO:0000313" key="2">
    <source>
        <dbReference type="EMBL" id="MCQ8106461.1"/>
    </source>
</evidence>
<feature type="domain" description="TssC1 N-terminal" evidence="1">
    <location>
        <begin position="326"/>
        <end position="434"/>
    </location>
</feature>
<evidence type="ECO:0000259" key="1">
    <source>
        <dbReference type="Pfam" id="PF05943"/>
    </source>
</evidence>
<accession>A0ABT1TLX7</accession>
<sequence length="446" mass="49682">MSGRIDFTMDFKQPGAAQVRRQEPAYRFYILGGFSGANDTPWVQRNIRAVDSDCFDHVLADLAPVLRFDTHLQLRFESLEDFHPDAWLDKVKLIADLRVLKQQLSNPVTAEQAAGKIQAFFPSAPAVVASKEAEEGQDEMLERLLGKKPEKIQDEPDTVERLLKQVVAPFVSRNADPQYRHWLEVIDAAIGQILRAILHDPGFQSLESLWRATRTLLNEELADRHGFYLLDISPAELMAEQNSGGSELARKLLQHIQKGDGEQEVVLIGSFGFSASAEDRELLCRCAGLAQQCGARLLADADQGFIQQALAADAEGRAHVGSPSLLLAYPRYLLRLPYGQKRDPIEAFEFEECAAIPRQEELLWGCASMLLARGLIRTSQPYSPEALFFEDIPVFSYQLEGESVLQPGTEAVLNEGQANELLALGIAPLIGYRQRRGVRLWGLAGF</sequence>
<evidence type="ECO:0000313" key="3">
    <source>
        <dbReference type="Proteomes" id="UP001524499"/>
    </source>
</evidence>
<organism evidence="2 3">
    <name type="scientific">Methylomonas subterranea</name>
    <dbReference type="NCBI Taxonomy" id="2952225"/>
    <lineage>
        <taxon>Bacteria</taxon>
        <taxon>Pseudomonadati</taxon>
        <taxon>Pseudomonadota</taxon>
        <taxon>Gammaproteobacteria</taxon>
        <taxon>Methylococcales</taxon>
        <taxon>Methylococcaceae</taxon>
        <taxon>Methylomonas</taxon>
    </lineage>
</organism>
<protein>
    <submittedName>
        <fullName evidence="2">Type VI secretion system contractile sheath large subunit</fullName>
    </submittedName>
</protein>
<dbReference type="Pfam" id="PF05591">
    <property type="entry name" value="T6SS_VipA"/>
    <property type="match status" value="1"/>
</dbReference>
<dbReference type="InterPro" id="IPR010269">
    <property type="entry name" value="T6SS_TssC-like"/>
</dbReference>
<dbReference type="EMBL" id="JANIBJ010000082">
    <property type="protein sequence ID" value="MCQ8106461.1"/>
    <property type="molecule type" value="Genomic_DNA"/>
</dbReference>
<dbReference type="InterPro" id="IPR008312">
    <property type="entry name" value="T6SS_TssB1"/>
</dbReference>
<gene>
    <name evidence="2" type="ORF">NP590_20350</name>
</gene>
<dbReference type="PANTHER" id="PTHR35565">
    <property type="entry name" value="CYTOPLASMIC PROTEIN-RELATED"/>
    <property type="match status" value="1"/>
</dbReference>
<dbReference type="Pfam" id="PF05943">
    <property type="entry name" value="VipB"/>
    <property type="match status" value="2"/>
</dbReference>
<reference evidence="2 3" key="1">
    <citation type="submission" date="2022-07" db="EMBL/GenBank/DDBJ databases">
        <title>Methylomonas rivi sp. nov., Methylomonas rosea sp. nov., Methylomonas aureus sp. nov. and Methylomonas subterranea sp. nov., four novel methanotrophs isolated from a freshwater creek and the deep terrestrial subsurface.</title>
        <authorList>
            <person name="Abin C."/>
            <person name="Sankaranarayanan K."/>
            <person name="Garner C."/>
            <person name="Sindelar R."/>
            <person name="Kotary K."/>
            <person name="Garner R."/>
            <person name="Barclay S."/>
            <person name="Lawson P."/>
            <person name="Krumholz L."/>
        </authorList>
    </citation>
    <scope>NUCLEOTIDE SEQUENCE [LARGE SCALE GENOMIC DNA]</scope>
    <source>
        <strain evidence="2 3">SURF-2</strain>
    </source>
</reference>
<keyword evidence="3" id="KW-1185">Reference proteome</keyword>
<dbReference type="PANTHER" id="PTHR35565:SF1">
    <property type="entry name" value="TYPE VI SECRETION SYSTEM CONTRACTILE SHEATH LARGE SUBUNIT"/>
    <property type="match status" value="1"/>
</dbReference>
<name>A0ABT1TLX7_9GAMM</name>
<dbReference type="RefSeq" id="WP_256604576.1">
    <property type="nucleotide sequence ID" value="NZ_JANIBJ010000082.1"/>
</dbReference>